<accession>A0ABX0FBX6</accession>
<comment type="caution">
    <text evidence="2">The sequence shown here is derived from an EMBL/GenBank/DDBJ whole genome shotgun (WGS) entry which is preliminary data.</text>
</comment>
<keyword evidence="3" id="KW-1185">Reference proteome</keyword>
<feature type="transmembrane region" description="Helical" evidence="1">
    <location>
        <begin position="89"/>
        <end position="112"/>
    </location>
</feature>
<keyword evidence="1" id="KW-0472">Membrane</keyword>
<organism evidence="2 3">
    <name type="scientific">Saccharibacillus alkalitolerans</name>
    <dbReference type="NCBI Taxonomy" id="2705290"/>
    <lineage>
        <taxon>Bacteria</taxon>
        <taxon>Bacillati</taxon>
        <taxon>Bacillota</taxon>
        <taxon>Bacilli</taxon>
        <taxon>Bacillales</taxon>
        <taxon>Paenibacillaceae</taxon>
        <taxon>Saccharibacillus</taxon>
    </lineage>
</organism>
<reference evidence="2 3" key="1">
    <citation type="submission" date="2020-01" db="EMBL/GenBank/DDBJ databases">
        <title>Polyphasic characterisation and genomic insights into a novel alkali tolerant bacterium VR-M41.</title>
        <authorList>
            <person name="Vemuluri V.R."/>
        </authorList>
    </citation>
    <scope>NUCLEOTIDE SEQUENCE [LARGE SCALE GENOMIC DNA]</scope>
    <source>
        <strain evidence="2 3">VR-M41</strain>
    </source>
</reference>
<evidence type="ECO:0000313" key="3">
    <source>
        <dbReference type="Proteomes" id="UP000800303"/>
    </source>
</evidence>
<dbReference type="RefSeq" id="WP_166276494.1">
    <property type="nucleotide sequence ID" value="NZ_JAAFGS010000006.1"/>
</dbReference>
<evidence type="ECO:0000256" key="1">
    <source>
        <dbReference type="SAM" id="Phobius"/>
    </source>
</evidence>
<evidence type="ECO:0000313" key="2">
    <source>
        <dbReference type="EMBL" id="NGZ76979.1"/>
    </source>
</evidence>
<keyword evidence="1" id="KW-1133">Transmembrane helix</keyword>
<sequence>MKIHENARLQVGLAVLYAVMVGSLFVWTPEAFWIEAVFAMLVYCVLWKNIGYVLLSNLLLLVASVLLWTTEVDYMRMGSVQETRDWLPFAYVFYGLFILLPPLILVPVRNWLTRKERRRA</sequence>
<feature type="transmembrane region" description="Helical" evidence="1">
    <location>
        <begin position="52"/>
        <end position="69"/>
    </location>
</feature>
<proteinExistence type="predicted"/>
<dbReference type="EMBL" id="JAAFGS010000006">
    <property type="protein sequence ID" value="NGZ76979.1"/>
    <property type="molecule type" value="Genomic_DNA"/>
</dbReference>
<gene>
    <name evidence="2" type="ORF">GYN08_16860</name>
</gene>
<keyword evidence="1" id="KW-0812">Transmembrane</keyword>
<name>A0ABX0FBX6_9BACL</name>
<dbReference type="Proteomes" id="UP000800303">
    <property type="component" value="Unassembled WGS sequence"/>
</dbReference>
<protein>
    <submittedName>
        <fullName evidence="2">Uncharacterized protein</fullName>
    </submittedName>
</protein>